<dbReference type="Gene3D" id="3.30.710.10">
    <property type="entry name" value="Potassium Channel Kv1.1, Chain A"/>
    <property type="match status" value="1"/>
</dbReference>
<sequence length="345" mass="39434">MDNSSVTVFDPDGDVHLLVFDNHSGQSGDEATQKTFLVSSKAMSLASDVWKAMFNGHFREAQQPSGTNQQREVSFPDDDARALEILLNIAHMRYDLVPQKLSFSRLVQVTVATDKYGATKLLRPWYKAWMGDVMYLLTRPGHEEWLWIAWELGQTETFKTLVSHLVRVTWVDKDGCLRNSENKVLYPCADSVRLPADIAEHIIAFQKRATRRLCSTYYDLLEEYVSKALNSDTRCRNGDYSERVSCDAVAYGSLGFSLRKLKIPAEKNERRDHLAMSIPTLAQRVKEIHVESHRHQGSRRCANFAVDAEVFAKASKILKEFEPPLLDMYHRHLDRQAEILGVVTR</sequence>
<keyword evidence="2" id="KW-1185">Reference proteome</keyword>
<evidence type="ECO:0000313" key="2">
    <source>
        <dbReference type="Proteomes" id="UP001492380"/>
    </source>
</evidence>
<name>A0ABR1Y9P2_9PEZI</name>
<reference evidence="1 2" key="1">
    <citation type="submission" date="2024-04" db="EMBL/GenBank/DDBJ databases">
        <title>Phyllosticta paracitricarpa is synonymous to the EU quarantine fungus P. citricarpa based on phylogenomic analyses.</title>
        <authorList>
            <consortium name="Lawrence Berkeley National Laboratory"/>
            <person name="Van Ingen-Buijs V.A."/>
            <person name="Van Westerhoven A.C."/>
            <person name="Haridas S."/>
            <person name="Skiadas P."/>
            <person name="Martin F."/>
            <person name="Groenewald J.Z."/>
            <person name="Crous P.W."/>
            <person name="Seidl M.F."/>
        </authorList>
    </citation>
    <scope>NUCLEOTIDE SEQUENCE [LARGE SCALE GENOMIC DNA]</scope>
    <source>
        <strain evidence="1 2">CBS 123374</strain>
    </source>
</reference>
<dbReference type="InterPro" id="IPR011333">
    <property type="entry name" value="SKP1/BTB/POZ_sf"/>
</dbReference>
<proteinExistence type="predicted"/>
<evidence type="ECO:0008006" key="3">
    <source>
        <dbReference type="Google" id="ProtNLM"/>
    </source>
</evidence>
<gene>
    <name evidence="1" type="ORF">HDK90DRAFT_543869</name>
</gene>
<dbReference type="EMBL" id="JBBWRZ010000013">
    <property type="protein sequence ID" value="KAK8223668.1"/>
    <property type="molecule type" value="Genomic_DNA"/>
</dbReference>
<accession>A0ABR1Y9P2</accession>
<protein>
    <recommendedName>
        <fullName evidence="3">BTB domain-containing protein</fullName>
    </recommendedName>
</protein>
<evidence type="ECO:0000313" key="1">
    <source>
        <dbReference type="EMBL" id="KAK8223668.1"/>
    </source>
</evidence>
<organism evidence="1 2">
    <name type="scientific">Phyllosticta capitalensis</name>
    <dbReference type="NCBI Taxonomy" id="121624"/>
    <lineage>
        <taxon>Eukaryota</taxon>
        <taxon>Fungi</taxon>
        <taxon>Dikarya</taxon>
        <taxon>Ascomycota</taxon>
        <taxon>Pezizomycotina</taxon>
        <taxon>Dothideomycetes</taxon>
        <taxon>Dothideomycetes incertae sedis</taxon>
        <taxon>Botryosphaeriales</taxon>
        <taxon>Phyllostictaceae</taxon>
        <taxon>Phyllosticta</taxon>
    </lineage>
</organism>
<comment type="caution">
    <text evidence="1">The sequence shown here is derived from an EMBL/GenBank/DDBJ whole genome shotgun (WGS) entry which is preliminary data.</text>
</comment>
<dbReference type="Proteomes" id="UP001492380">
    <property type="component" value="Unassembled WGS sequence"/>
</dbReference>